<keyword evidence="8" id="KW-0325">Glycoprotein</keyword>
<reference evidence="11" key="1">
    <citation type="journal article" date="2023" name="IScience">
        <title>Live-bearing cockroach genome reveals convergent evolutionary mechanisms linked to viviparity in insects and beyond.</title>
        <authorList>
            <person name="Fouks B."/>
            <person name="Harrison M.C."/>
            <person name="Mikhailova A.A."/>
            <person name="Marchal E."/>
            <person name="English S."/>
            <person name="Carruthers M."/>
            <person name="Jennings E.C."/>
            <person name="Chiamaka E.L."/>
            <person name="Frigard R.A."/>
            <person name="Pippel M."/>
            <person name="Attardo G.M."/>
            <person name="Benoit J.B."/>
            <person name="Bornberg-Bauer E."/>
            <person name="Tobe S.S."/>
        </authorList>
    </citation>
    <scope>NUCLEOTIDE SEQUENCE</scope>
    <source>
        <strain evidence="11">Stay&amp;Tobe</strain>
    </source>
</reference>
<comment type="caution">
    <text evidence="11">The sequence shown here is derived from an EMBL/GenBank/DDBJ whole genome shotgun (WGS) entry which is preliminary data.</text>
</comment>
<keyword evidence="7" id="KW-0675">Receptor</keyword>
<dbReference type="Proteomes" id="UP001233999">
    <property type="component" value="Unassembled WGS sequence"/>
</dbReference>
<feature type="transmembrane region" description="Helical" evidence="9">
    <location>
        <begin position="222"/>
        <end position="241"/>
    </location>
</feature>
<evidence type="ECO:0000256" key="8">
    <source>
        <dbReference type="ARBA" id="ARBA00023180"/>
    </source>
</evidence>
<dbReference type="Pfam" id="PF00060">
    <property type="entry name" value="Lig_chan"/>
    <property type="match status" value="1"/>
</dbReference>
<dbReference type="PANTHER" id="PTHR42643">
    <property type="entry name" value="IONOTROPIC RECEPTOR 20A-RELATED"/>
    <property type="match status" value="1"/>
</dbReference>
<dbReference type="InterPro" id="IPR001320">
    <property type="entry name" value="Iontro_rcpt_C"/>
</dbReference>
<protein>
    <recommendedName>
        <fullName evidence="10">Ionotropic glutamate receptor C-terminal domain-containing protein</fullName>
    </recommendedName>
</protein>
<sequence length="511" mass="58460">MLQTTYPLVVVIDLNYQKNIHILKKVKETQATLDHLYLPLTSHVTLVQRDNATNQFVIQDVYHVGKEQSLTVSKPNIWNKELHFPPEVKRVDYGGIEIPTVVLAQGTWEDFTDPQYRHINTDSKYHYSVMKIISEMLNFRIKVCLTNSWGYPINGSHCFTGAVGLIQCGNCEIGATGLLFKTERLDIIDYAGETIEFRGSFMFLKPSLSAVSIIYELPFSTSIWITYIVTIVILAMVLMLTRRVHHHMSKSTQRPVTWGETIVDVLAIVFQQDALHVPRNISSRILFIFVLILSLFMTTSYSAIIVSLLQTSSNAIKTLSDLMKSPLKLSMVDVFVNETTDPEVTWVFKEKLYTQPFQEAFTTEEIGVHKIRRGLFAFHGLSGSYKIISDIFEEGEKCRYQEIKMFSSLHMSLTARKDSPYTPHIKERVSLLRETGLLDREDKKWFHQKPKCETAGQNFVIVNFQDFYPALLVLAYGILGSIGILMAELLYKKKQRLCTSFTSSSTVTQKF</sequence>
<dbReference type="GO" id="GO:0005886">
    <property type="term" value="C:plasma membrane"/>
    <property type="evidence" value="ECO:0007669"/>
    <property type="project" value="UniProtKB-SubCell"/>
</dbReference>
<evidence type="ECO:0000256" key="9">
    <source>
        <dbReference type="SAM" id="Phobius"/>
    </source>
</evidence>
<evidence type="ECO:0000256" key="7">
    <source>
        <dbReference type="ARBA" id="ARBA00023170"/>
    </source>
</evidence>
<dbReference type="EMBL" id="JASPKZ010001201">
    <property type="protein sequence ID" value="KAJ9598629.1"/>
    <property type="molecule type" value="Genomic_DNA"/>
</dbReference>
<dbReference type="InterPro" id="IPR052192">
    <property type="entry name" value="Insect_Ionotropic_Sensory_Rcpt"/>
</dbReference>
<keyword evidence="3" id="KW-1003">Cell membrane</keyword>
<feature type="domain" description="Ionotropic glutamate receptor C-terminal" evidence="10">
    <location>
        <begin position="220"/>
        <end position="413"/>
    </location>
</feature>
<gene>
    <name evidence="11" type="ORF">L9F63_010683</name>
</gene>
<proteinExistence type="inferred from homology"/>
<evidence type="ECO:0000313" key="12">
    <source>
        <dbReference type="Proteomes" id="UP001233999"/>
    </source>
</evidence>
<dbReference type="GO" id="GO:0015276">
    <property type="term" value="F:ligand-gated monoatomic ion channel activity"/>
    <property type="evidence" value="ECO:0007669"/>
    <property type="project" value="InterPro"/>
</dbReference>
<dbReference type="Gene3D" id="1.10.287.70">
    <property type="match status" value="1"/>
</dbReference>
<evidence type="ECO:0000256" key="6">
    <source>
        <dbReference type="ARBA" id="ARBA00023136"/>
    </source>
</evidence>
<dbReference type="AlphaFoldDB" id="A0AAD8AG92"/>
<accession>A0AAD8AG92</accession>
<evidence type="ECO:0000256" key="1">
    <source>
        <dbReference type="ARBA" id="ARBA00004651"/>
    </source>
</evidence>
<keyword evidence="4 9" id="KW-0812">Transmembrane</keyword>
<evidence type="ECO:0000313" key="11">
    <source>
        <dbReference type="EMBL" id="KAJ9598629.1"/>
    </source>
</evidence>
<dbReference type="GO" id="GO:0050906">
    <property type="term" value="P:detection of stimulus involved in sensory perception"/>
    <property type="evidence" value="ECO:0007669"/>
    <property type="project" value="UniProtKB-ARBA"/>
</dbReference>
<feature type="transmembrane region" description="Helical" evidence="9">
    <location>
        <begin position="467"/>
        <end position="491"/>
    </location>
</feature>
<evidence type="ECO:0000259" key="10">
    <source>
        <dbReference type="Pfam" id="PF00060"/>
    </source>
</evidence>
<evidence type="ECO:0000256" key="3">
    <source>
        <dbReference type="ARBA" id="ARBA00022475"/>
    </source>
</evidence>
<comment type="similarity">
    <text evidence="2">Belongs to the glutamate-gated ion channel (TC 1.A.10.1) family.</text>
</comment>
<keyword evidence="12" id="KW-1185">Reference proteome</keyword>
<keyword evidence="5 9" id="KW-1133">Transmembrane helix</keyword>
<dbReference type="SUPFAM" id="SSF53850">
    <property type="entry name" value="Periplasmic binding protein-like II"/>
    <property type="match status" value="1"/>
</dbReference>
<organism evidence="11 12">
    <name type="scientific">Diploptera punctata</name>
    <name type="common">Pacific beetle cockroach</name>
    <dbReference type="NCBI Taxonomy" id="6984"/>
    <lineage>
        <taxon>Eukaryota</taxon>
        <taxon>Metazoa</taxon>
        <taxon>Ecdysozoa</taxon>
        <taxon>Arthropoda</taxon>
        <taxon>Hexapoda</taxon>
        <taxon>Insecta</taxon>
        <taxon>Pterygota</taxon>
        <taxon>Neoptera</taxon>
        <taxon>Polyneoptera</taxon>
        <taxon>Dictyoptera</taxon>
        <taxon>Blattodea</taxon>
        <taxon>Blaberoidea</taxon>
        <taxon>Blaberidae</taxon>
        <taxon>Diplopterinae</taxon>
        <taxon>Diploptera</taxon>
    </lineage>
</organism>
<reference evidence="11" key="2">
    <citation type="submission" date="2023-05" db="EMBL/GenBank/DDBJ databases">
        <authorList>
            <person name="Fouks B."/>
        </authorList>
    </citation>
    <scope>NUCLEOTIDE SEQUENCE</scope>
    <source>
        <strain evidence="11">Stay&amp;Tobe</strain>
        <tissue evidence="11">Testes</tissue>
    </source>
</reference>
<evidence type="ECO:0000256" key="2">
    <source>
        <dbReference type="ARBA" id="ARBA00008685"/>
    </source>
</evidence>
<dbReference type="PANTHER" id="PTHR42643:SF33">
    <property type="entry name" value="GLUTAMATE RECEPTOR 2-LIKE PROTEIN"/>
    <property type="match status" value="1"/>
</dbReference>
<keyword evidence="6 9" id="KW-0472">Membrane</keyword>
<evidence type="ECO:0000256" key="5">
    <source>
        <dbReference type="ARBA" id="ARBA00022989"/>
    </source>
</evidence>
<evidence type="ECO:0000256" key="4">
    <source>
        <dbReference type="ARBA" id="ARBA00022692"/>
    </source>
</evidence>
<comment type="subcellular location">
    <subcellularLocation>
        <location evidence="1">Cell membrane</location>
        <topology evidence="1">Multi-pass membrane protein</topology>
    </subcellularLocation>
</comment>
<name>A0AAD8AG92_DIPPU</name>
<feature type="transmembrane region" description="Helical" evidence="9">
    <location>
        <begin position="285"/>
        <end position="309"/>
    </location>
</feature>